<sequence>MRGYVIVEVSGYALEKFMNLALKDSQYFWNIIRKNNKMYLYTTTKGFKKLKPYAKKSKCHIRIVEKRGLPFLQFRYRKRWMLAYGSLIFIGLMYLLCSFVWLVEVDGCKRLNETEVIETLEQNGYEVGRFKGRLDLRKAEQVLIDAYPEIIWTGVKYEGTKLVVQISESVPKPKLVEETEPCNLVAKRDALITYIATDKGMPQVKKGDTVKKGDLLVSGSIPYNDESGAFYLAHSKAQILAKTGYALTASMPLESVKKDYTERVSSRYNLRLFNFKMPIWKSHSKDVYNHFDEIVTVKQFKLTDKFPLPFYYECTQKVEYVPKQQVVEEETAKEKLYGALYDALLEKLGEGSNVLYHEVSYKQEEGKLVATLQAIVEEDVSEHVGLSLEEIMPQNKVEGENE</sequence>
<keyword evidence="1" id="KW-0472">Membrane</keyword>
<dbReference type="RefSeq" id="WP_271013456.1">
    <property type="nucleotide sequence ID" value="NZ_JAQIFT010000068.1"/>
</dbReference>
<feature type="transmembrane region" description="Helical" evidence="1">
    <location>
        <begin position="81"/>
        <end position="103"/>
    </location>
</feature>
<keyword evidence="1" id="KW-0812">Transmembrane</keyword>
<accession>A0AA42J2Y0</accession>
<reference evidence="2" key="1">
    <citation type="journal article" date="2023" name="Int. J. Syst. Evol. Microbiol.">
        <title>&lt;i&gt;Holtiella tumoricola&lt;/i&gt; gen. nov. sp. nov., isolated from a human clinical sample.</title>
        <authorList>
            <person name="Allen-Vercoe E."/>
            <person name="Daigneault M.C."/>
            <person name="Vancuren S.J."/>
            <person name="Cochrane K."/>
            <person name="O'Neal L.L."/>
            <person name="Sankaranarayanan K."/>
            <person name="Lawson P.A."/>
        </authorList>
    </citation>
    <scope>NUCLEOTIDE SEQUENCE</scope>
    <source>
        <strain evidence="2">CC70A</strain>
    </source>
</reference>
<dbReference type="AlphaFoldDB" id="A0AA42J2Y0"/>
<comment type="caution">
    <text evidence="2">The sequence shown here is derived from an EMBL/GenBank/DDBJ whole genome shotgun (WGS) entry which is preliminary data.</text>
</comment>
<protein>
    <submittedName>
        <fullName evidence="2">Sporulation protein YqfD</fullName>
    </submittedName>
</protein>
<dbReference type="PIRSF" id="PIRSF029895">
    <property type="entry name" value="SpoIV"/>
    <property type="match status" value="1"/>
</dbReference>
<dbReference type="Pfam" id="PF06898">
    <property type="entry name" value="YqfD"/>
    <property type="match status" value="1"/>
</dbReference>
<dbReference type="NCBIfam" id="TIGR02876">
    <property type="entry name" value="spore_yqfD"/>
    <property type="match status" value="1"/>
</dbReference>
<keyword evidence="3" id="KW-1185">Reference proteome</keyword>
<organism evidence="2 3">
    <name type="scientific">Holtiella tumoricola</name>
    <dbReference type="NCBI Taxonomy" id="3018743"/>
    <lineage>
        <taxon>Bacteria</taxon>
        <taxon>Bacillati</taxon>
        <taxon>Bacillota</taxon>
        <taxon>Clostridia</taxon>
        <taxon>Lachnospirales</taxon>
        <taxon>Cellulosilyticaceae</taxon>
        <taxon>Holtiella</taxon>
    </lineage>
</organism>
<name>A0AA42J2Y0_9FIRM</name>
<evidence type="ECO:0000256" key="1">
    <source>
        <dbReference type="SAM" id="Phobius"/>
    </source>
</evidence>
<dbReference type="Proteomes" id="UP001169242">
    <property type="component" value="Unassembled WGS sequence"/>
</dbReference>
<keyword evidence="1" id="KW-1133">Transmembrane helix</keyword>
<evidence type="ECO:0000313" key="3">
    <source>
        <dbReference type="Proteomes" id="UP001169242"/>
    </source>
</evidence>
<gene>
    <name evidence="2" type="primary">yqfD</name>
    <name evidence="2" type="ORF">PBV87_19695</name>
</gene>
<dbReference type="EMBL" id="JAQIFT010000068">
    <property type="protein sequence ID" value="MDA3733698.1"/>
    <property type="molecule type" value="Genomic_DNA"/>
</dbReference>
<evidence type="ECO:0000313" key="2">
    <source>
        <dbReference type="EMBL" id="MDA3733698.1"/>
    </source>
</evidence>
<dbReference type="InterPro" id="IPR010690">
    <property type="entry name" value="YqfD"/>
</dbReference>
<proteinExistence type="predicted"/>